<evidence type="ECO:0008006" key="2">
    <source>
        <dbReference type="Google" id="ProtNLM"/>
    </source>
</evidence>
<reference evidence="1" key="1">
    <citation type="journal article" date="2020" name="Nature">
        <title>Giant virus diversity and host interactions through global metagenomics.</title>
        <authorList>
            <person name="Schulz F."/>
            <person name="Roux S."/>
            <person name="Paez-Espino D."/>
            <person name="Jungbluth S."/>
            <person name="Walsh D.A."/>
            <person name="Denef V.J."/>
            <person name="McMahon K.D."/>
            <person name="Konstantinidis K.T."/>
            <person name="Eloe-Fadrosh E.A."/>
            <person name="Kyrpides N.C."/>
            <person name="Woyke T."/>
        </authorList>
    </citation>
    <scope>NUCLEOTIDE SEQUENCE</scope>
    <source>
        <strain evidence="1">GVMAG-M-3300023184-72</strain>
    </source>
</reference>
<name>A0A6C0IGQ2_9ZZZZ</name>
<accession>A0A6C0IGQ2</accession>
<proteinExistence type="predicted"/>
<sequence>MNNNILCANLSLIPEFNTIINKGENSLNILKLNKVNCVSSSLQDGSSYTVIRYDKDFLNIDLIETYGLCRSIILNSDNDVVSFAPPKSIPSDRFILKYSENKDNIIAQEFVEGTMINVFWNDKIGLTGGWEIATRNTVGANSSFYKSSKTKTFRQMFLEAAKENNLVLERLNPKYCYSFVLQHPDNRIVVPFHKSQLYLVAMYHIDNSDKNKIIINSINNITIRKLDWQNSSIKFPEIYSFENYSELIEKYASMNTSYNILGVVLYNYVTGERCKIRNPVYEQVRNLRGNQPKLQYQYLSLRKEGKVKEFLKFYPENKKEFSSFRDQVHLFTNTLVSNYISCYIKKEKPLIEFSQQYRSHMFHLHQKYINELREKKMFITSTIVCNYVNNLHPSILMFTLNFQMRKRNIDFITANVNENELN</sequence>
<protein>
    <recommendedName>
        <fullName evidence="2">T4 RNA ligase 1-like N-terminal domain-containing protein</fullName>
    </recommendedName>
</protein>
<dbReference type="EMBL" id="MN740162">
    <property type="protein sequence ID" value="QHT91077.1"/>
    <property type="molecule type" value="Genomic_DNA"/>
</dbReference>
<dbReference type="AlphaFoldDB" id="A0A6C0IGQ2"/>
<evidence type="ECO:0000313" key="1">
    <source>
        <dbReference type="EMBL" id="QHT91077.1"/>
    </source>
</evidence>
<organism evidence="1">
    <name type="scientific">viral metagenome</name>
    <dbReference type="NCBI Taxonomy" id="1070528"/>
    <lineage>
        <taxon>unclassified sequences</taxon>
        <taxon>metagenomes</taxon>
        <taxon>organismal metagenomes</taxon>
    </lineage>
</organism>